<reference evidence="3 4" key="1">
    <citation type="journal article" date="2020" name="Nat. Food">
        <title>A phased Vanilla planifolia genome enables genetic improvement of flavour and production.</title>
        <authorList>
            <person name="Hasing T."/>
            <person name="Tang H."/>
            <person name="Brym M."/>
            <person name="Khazi F."/>
            <person name="Huang T."/>
            <person name="Chambers A.H."/>
        </authorList>
    </citation>
    <scope>NUCLEOTIDE SEQUENCE [LARGE SCALE GENOMIC DNA]</scope>
    <source>
        <tissue evidence="3">Leaf</tissue>
    </source>
</reference>
<evidence type="ECO:0000313" key="3">
    <source>
        <dbReference type="EMBL" id="KAG0453637.1"/>
    </source>
</evidence>
<evidence type="ECO:0000313" key="4">
    <source>
        <dbReference type="Proteomes" id="UP000639772"/>
    </source>
</evidence>
<sequence>MVCKMNLMHASGNRSSLLVEKGCGSITQIGKLKLVEGDDSAIHQFFARMQSKNPNFFYSVNLDHHGRLKDLFWADARSRAASQYFGDVVSVDSTCLMEKYDLPLVAFIGMNHHGQAVLLGCGLLSDETFETYVWLSRLG</sequence>
<dbReference type="EMBL" id="JADCNM010000014">
    <property type="protein sequence ID" value="KAG0453637.1"/>
    <property type="molecule type" value="Genomic_DNA"/>
</dbReference>
<comment type="subcellular location">
    <subcellularLocation>
        <location evidence="1">Nucleus</location>
    </subcellularLocation>
</comment>
<dbReference type="AlphaFoldDB" id="A0A835U9Q8"/>
<name>A0A835U9Q8_VANPL</name>
<feature type="domain" description="MULE transposase" evidence="2">
    <location>
        <begin position="88"/>
        <end position="136"/>
    </location>
</feature>
<dbReference type="GO" id="GO:0008270">
    <property type="term" value="F:zinc ion binding"/>
    <property type="evidence" value="ECO:0007669"/>
    <property type="project" value="UniProtKB-UniRule"/>
</dbReference>
<dbReference type="InterPro" id="IPR018289">
    <property type="entry name" value="MULE_transposase_dom"/>
</dbReference>
<accession>A0A835U9Q8</accession>
<evidence type="ECO:0000256" key="1">
    <source>
        <dbReference type="RuleBase" id="RU367018"/>
    </source>
</evidence>
<organism evidence="3 4">
    <name type="scientific">Vanilla planifolia</name>
    <name type="common">Vanilla</name>
    <dbReference type="NCBI Taxonomy" id="51239"/>
    <lineage>
        <taxon>Eukaryota</taxon>
        <taxon>Viridiplantae</taxon>
        <taxon>Streptophyta</taxon>
        <taxon>Embryophyta</taxon>
        <taxon>Tracheophyta</taxon>
        <taxon>Spermatophyta</taxon>
        <taxon>Magnoliopsida</taxon>
        <taxon>Liliopsida</taxon>
        <taxon>Asparagales</taxon>
        <taxon>Orchidaceae</taxon>
        <taxon>Vanilloideae</taxon>
        <taxon>Vanilleae</taxon>
        <taxon>Vanilla</taxon>
    </lineage>
</organism>
<proteinExistence type="inferred from homology"/>
<keyword evidence="1" id="KW-0863">Zinc-finger</keyword>
<dbReference type="OrthoDB" id="639356at2759"/>
<comment type="similarity">
    <text evidence="1">Belongs to the FHY3/FAR1 family.</text>
</comment>
<dbReference type="GO" id="GO:0006355">
    <property type="term" value="P:regulation of DNA-templated transcription"/>
    <property type="evidence" value="ECO:0007669"/>
    <property type="project" value="UniProtKB-UniRule"/>
</dbReference>
<comment type="function">
    <text evidence="1">Putative transcription activator involved in regulating light control of development.</text>
</comment>
<protein>
    <recommendedName>
        <fullName evidence="1">Protein FAR1-RELATED SEQUENCE</fullName>
    </recommendedName>
</protein>
<comment type="caution">
    <text evidence="3">The sequence shown here is derived from an EMBL/GenBank/DDBJ whole genome shotgun (WGS) entry which is preliminary data.</text>
</comment>
<dbReference type="Pfam" id="PF10551">
    <property type="entry name" value="MULE"/>
    <property type="match status" value="1"/>
</dbReference>
<dbReference type="Proteomes" id="UP000639772">
    <property type="component" value="Unassembled WGS sequence"/>
</dbReference>
<keyword evidence="1" id="KW-0862">Zinc</keyword>
<dbReference type="PANTHER" id="PTHR31669">
    <property type="entry name" value="PROTEIN FAR1-RELATED SEQUENCE 10-RELATED"/>
    <property type="match status" value="1"/>
</dbReference>
<dbReference type="PANTHER" id="PTHR31669:SF301">
    <property type="entry name" value="PROTEIN FAR1-RELATED SEQUENCE"/>
    <property type="match status" value="1"/>
</dbReference>
<gene>
    <name evidence="3" type="ORF">HPP92_024941</name>
</gene>
<keyword evidence="1" id="KW-0479">Metal-binding</keyword>
<evidence type="ECO:0000259" key="2">
    <source>
        <dbReference type="Pfam" id="PF10551"/>
    </source>
</evidence>
<dbReference type="GO" id="GO:0005634">
    <property type="term" value="C:nucleus"/>
    <property type="evidence" value="ECO:0007669"/>
    <property type="project" value="UniProtKB-SubCell"/>
</dbReference>
<keyword evidence="1" id="KW-0539">Nucleus</keyword>
<dbReference type="InterPro" id="IPR031052">
    <property type="entry name" value="FHY3/FAR1"/>
</dbReference>